<gene>
    <name evidence="1" type="ORF">ILUMI_12369</name>
</gene>
<accession>A0A8K0G6U4</accession>
<reference evidence="1" key="1">
    <citation type="submission" date="2019-08" db="EMBL/GenBank/DDBJ databases">
        <title>The genome of the North American firefly Photinus pyralis.</title>
        <authorList>
            <consortium name="Photinus pyralis genome working group"/>
            <person name="Fallon T.R."/>
            <person name="Sander Lower S.E."/>
            <person name="Weng J.-K."/>
        </authorList>
    </citation>
    <scope>NUCLEOTIDE SEQUENCE</scope>
    <source>
        <strain evidence="1">TRF0915ILg1</strain>
        <tissue evidence="1">Whole body</tissue>
    </source>
</reference>
<comment type="caution">
    <text evidence="1">The sequence shown here is derived from an EMBL/GenBank/DDBJ whole genome shotgun (WGS) entry which is preliminary data.</text>
</comment>
<dbReference type="OrthoDB" id="6783097at2759"/>
<protein>
    <submittedName>
        <fullName evidence="1">Uncharacterized protein</fullName>
    </submittedName>
</protein>
<evidence type="ECO:0000313" key="1">
    <source>
        <dbReference type="EMBL" id="KAF2893805.1"/>
    </source>
</evidence>
<proteinExistence type="predicted"/>
<evidence type="ECO:0000313" key="2">
    <source>
        <dbReference type="Proteomes" id="UP000801492"/>
    </source>
</evidence>
<organism evidence="1 2">
    <name type="scientific">Ignelater luminosus</name>
    <name type="common">Cucubano</name>
    <name type="synonym">Pyrophorus luminosus</name>
    <dbReference type="NCBI Taxonomy" id="2038154"/>
    <lineage>
        <taxon>Eukaryota</taxon>
        <taxon>Metazoa</taxon>
        <taxon>Ecdysozoa</taxon>
        <taxon>Arthropoda</taxon>
        <taxon>Hexapoda</taxon>
        <taxon>Insecta</taxon>
        <taxon>Pterygota</taxon>
        <taxon>Neoptera</taxon>
        <taxon>Endopterygota</taxon>
        <taxon>Coleoptera</taxon>
        <taxon>Polyphaga</taxon>
        <taxon>Elateriformia</taxon>
        <taxon>Elateroidea</taxon>
        <taxon>Elateridae</taxon>
        <taxon>Agrypninae</taxon>
        <taxon>Pyrophorini</taxon>
        <taxon>Ignelater</taxon>
    </lineage>
</organism>
<keyword evidence="2" id="KW-1185">Reference proteome</keyword>
<dbReference type="Gene3D" id="2.40.70.10">
    <property type="entry name" value="Acid Proteases"/>
    <property type="match status" value="1"/>
</dbReference>
<dbReference type="AlphaFoldDB" id="A0A8K0G6U4"/>
<feature type="non-terminal residue" evidence="1">
    <location>
        <position position="1"/>
    </location>
</feature>
<dbReference type="InterPro" id="IPR021109">
    <property type="entry name" value="Peptidase_aspartic_dom_sf"/>
</dbReference>
<sequence length="218" mass="24628">LAKTTPAVTASTSSALLVSCYGCGKTGFIKSNCPSCKKSPSTQPPEFYSIGCHLKLADGKPRYEDVLFTYLDVYLHGRRIPTKFLVFSTATCNNTLLGMDFIEDARLVFNFKNKTWRFVNDPGMLYPLQYEASKPESDSSIDINFITSIRPDGGQLLEEAEKQKVNDFLENCQDIIDVWEEPAPFSKLVIETGNHLLYLCLLIVRKELLRQELNKLLQ</sequence>
<dbReference type="Proteomes" id="UP000801492">
    <property type="component" value="Unassembled WGS sequence"/>
</dbReference>
<dbReference type="EMBL" id="VTPC01007653">
    <property type="protein sequence ID" value="KAF2893805.1"/>
    <property type="molecule type" value="Genomic_DNA"/>
</dbReference>
<name>A0A8K0G6U4_IGNLU</name>